<organism evidence="1">
    <name type="scientific">marine sediment metagenome</name>
    <dbReference type="NCBI Taxonomy" id="412755"/>
    <lineage>
        <taxon>unclassified sequences</taxon>
        <taxon>metagenomes</taxon>
        <taxon>ecological metagenomes</taxon>
    </lineage>
</organism>
<reference evidence="1" key="1">
    <citation type="journal article" date="2014" name="Front. Microbiol.">
        <title>High frequency of phylogenetically diverse reductive dehalogenase-homologous genes in deep subseafloor sedimentary metagenomes.</title>
        <authorList>
            <person name="Kawai M."/>
            <person name="Futagami T."/>
            <person name="Toyoda A."/>
            <person name="Takaki Y."/>
            <person name="Nishi S."/>
            <person name="Hori S."/>
            <person name="Arai W."/>
            <person name="Tsubouchi T."/>
            <person name="Morono Y."/>
            <person name="Uchiyama I."/>
            <person name="Ito T."/>
            <person name="Fujiyama A."/>
            <person name="Inagaki F."/>
            <person name="Takami H."/>
        </authorList>
    </citation>
    <scope>NUCLEOTIDE SEQUENCE</scope>
    <source>
        <strain evidence="1">Expedition CK06-06</strain>
    </source>
</reference>
<evidence type="ECO:0000313" key="1">
    <source>
        <dbReference type="EMBL" id="GAH26003.1"/>
    </source>
</evidence>
<dbReference type="AlphaFoldDB" id="X1FZ43"/>
<name>X1FZ43_9ZZZZ</name>
<proteinExistence type="predicted"/>
<gene>
    <name evidence="1" type="ORF">S03H2_00289</name>
</gene>
<accession>X1FZ43</accession>
<comment type="caution">
    <text evidence="1">The sequence shown here is derived from an EMBL/GenBank/DDBJ whole genome shotgun (WGS) entry which is preliminary data.</text>
</comment>
<dbReference type="EMBL" id="BARU01000040">
    <property type="protein sequence ID" value="GAH26003.1"/>
    <property type="molecule type" value="Genomic_DNA"/>
</dbReference>
<protein>
    <submittedName>
        <fullName evidence="1">Uncharacterized protein</fullName>
    </submittedName>
</protein>
<sequence length="138" mass="14579">MPISNPAVVQGTPFSGVIANLNVNTEEDLIAEVTQTTVAKIDAFFVDYTGWLVDGNIVASGATLTIRVYLDDDGGTLREVGNLRDVITEGLSVGSTVKLGGLGTFERNFEVTVQSSIAPVGGAASNLVKSHYAKYDRE</sequence>